<dbReference type="RefSeq" id="WP_188743371.1">
    <property type="nucleotide sequence ID" value="NZ_BAABFW010000085.1"/>
</dbReference>
<reference evidence="1" key="1">
    <citation type="journal article" date="2014" name="Int. J. Syst. Evol. Microbiol.">
        <title>Complete genome sequence of Corynebacterium casei LMG S-19264T (=DSM 44701T), isolated from a smear-ripened cheese.</title>
        <authorList>
            <consortium name="US DOE Joint Genome Institute (JGI-PGF)"/>
            <person name="Walter F."/>
            <person name="Albersmeier A."/>
            <person name="Kalinowski J."/>
            <person name="Ruckert C."/>
        </authorList>
    </citation>
    <scope>NUCLEOTIDE SEQUENCE</scope>
    <source>
        <strain evidence="1">CGMCC 1.8984</strain>
    </source>
</reference>
<organism evidence="1 2">
    <name type="scientific">Agromyces bauzanensis</name>
    <dbReference type="NCBI Taxonomy" id="1308924"/>
    <lineage>
        <taxon>Bacteria</taxon>
        <taxon>Bacillati</taxon>
        <taxon>Actinomycetota</taxon>
        <taxon>Actinomycetes</taxon>
        <taxon>Micrococcales</taxon>
        <taxon>Microbacteriaceae</taxon>
        <taxon>Agromyces</taxon>
    </lineage>
</organism>
<evidence type="ECO:0000313" key="2">
    <source>
        <dbReference type="Proteomes" id="UP000636956"/>
    </source>
</evidence>
<gene>
    <name evidence="1" type="ORF">GCM10011372_20790</name>
</gene>
<dbReference type="EMBL" id="BMMD01000011">
    <property type="protein sequence ID" value="GGJ82199.1"/>
    <property type="molecule type" value="Genomic_DNA"/>
</dbReference>
<name>A0A917PKA7_9MICO</name>
<dbReference type="Gene3D" id="3.40.960.10">
    <property type="entry name" value="VSR Endonuclease"/>
    <property type="match status" value="1"/>
</dbReference>
<reference evidence="1" key="2">
    <citation type="submission" date="2020-09" db="EMBL/GenBank/DDBJ databases">
        <authorList>
            <person name="Sun Q."/>
            <person name="Zhou Y."/>
        </authorList>
    </citation>
    <scope>NUCLEOTIDE SEQUENCE</scope>
    <source>
        <strain evidence="1">CGMCC 1.8984</strain>
    </source>
</reference>
<evidence type="ECO:0008006" key="3">
    <source>
        <dbReference type="Google" id="ProtNLM"/>
    </source>
</evidence>
<dbReference type="Proteomes" id="UP000636956">
    <property type="component" value="Unassembled WGS sequence"/>
</dbReference>
<keyword evidence="2" id="KW-1185">Reference proteome</keyword>
<proteinExistence type="predicted"/>
<protein>
    <recommendedName>
        <fullName evidence="3">DUF559 domain-containing protein</fullName>
    </recommendedName>
</protein>
<comment type="caution">
    <text evidence="1">The sequence shown here is derived from an EMBL/GenBank/DDBJ whole genome shotgun (WGS) entry which is preliminary data.</text>
</comment>
<dbReference type="AlphaFoldDB" id="A0A917PKA7"/>
<accession>A0A917PKA7</accession>
<evidence type="ECO:0000313" key="1">
    <source>
        <dbReference type="EMBL" id="GGJ82199.1"/>
    </source>
</evidence>
<sequence>MSPRRPLPLDFSLAPFTTHDARARGLTVKRLRGSDLVIPVRGVRLPRAEETSLMARCHALQLHMTHGEWAFSHVTAAALWGLPLPRRLESSKTLHLTVWGGKYPPRVWNVVGHRTVEAPPTRQPRALPLVAASDAWCQLSTVLSELELIQAGDRLLGRPAPLAAVDEIDEAIERYGKRRGCRGLRAAREHLDVGSESPKETELRLRVIEAGFPEPESNGVITLRSGRSTRGDLVFRHWKVLLEYDGDHHREDDGQWAKDVDRLNELAGNGWLVIRVNRHSDFEVIVRQLSDARELRGWTRP</sequence>